<dbReference type="RefSeq" id="WP_303730374.1">
    <property type="nucleotide sequence ID" value="NZ_DULP01000142.1"/>
</dbReference>
<evidence type="ECO:0000313" key="3">
    <source>
        <dbReference type="Proteomes" id="UP000580830"/>
    </source>
</evidence>
<protein>
    <submittedName>
        <fullName evidence="2">Uncharacterized protein</fullName>
    </submittedName>
</protein>
<evidence type="ECO:0000313" key="2">
    <source>
        <dbReference type="EMBL" id="HHW34330.1"/>
    </source>
</evidence>
<comment type="caution">
    <text evidence="2">The sequence shown here is derived from an EMBL/GenBank/DDBJ whole genome shotgun (WGS) entry which is preliminary data.</text>
</comment>
<reference evidence="2 3" key="1">
    <citation type="journal article" date="2020" name="Biotechnol. Biofuels">
        <title>New insights from the biogas microbiome by comprehensive genome-resolved metagenomics of nearly 1600 species originating from multiple anaerobic digesters.</title>
        <authorList>
            <person name="Campanaro S."/>
            <person name="Treu L."/>
            <person name="Rodriguez-R L.M."/>
            <person name="Kovalovszki A."/>
            <person name="Ziels R.M."/>
            <person name="Maus I."/>
            <person name="Zhu X."/>
            <person name="Kougias P.G."/>
            <person name="Basile A."/>
            <person name="Luo G."/>
            <person name="Schluter A."/>
            <person name="Konstantinidis K.T."/>
            <person name="Angelidaki I."/>
        </authorList>
    </citation>
    <scope>NUCLEOTIDE SEQUENCE [LARGE SCALE GENOMIC DNA]</scope>
    <source>
        <strain evidence="2">AS04akNAM_125</strain>
    </source>
</reference>
<accession>A0A832PP17</accession>
<evidence type="ECO:0000256" key="1">
    <source>
        <dbReference type="SAM" id="MobiDB-lite"/>
    </source>
</evidence>
<feature type="compositionally biased region" description="Basic and acidic residues" evidence="1">
    <location>
        <begin position="254"/>
        <end position="276"/>
    </location>
</feature>
<feature type="compositionally biased region" description="Basic and acidic residues" evidence="1">
    <location>
        <begin position="236"/>
        <end position="245"/>
    </location>
</feature>
<dbReference type="Proteomes" id="UP000580830">
    <property type="component" value="Unassembled WGS sequence"/>
</dbReference>
<name>A0A832PP17_9RHOB</name>
<sequence>MLDTVTYTASAAEAQPECALFSPDELAAIHAPEPAAPETPQTSLTPAQVIASGLRAWAAKASQAKPVLRQIHVPDPTPVPAAPPKQPLFTDVNEYLAALRANLPKHEPDITTSVLKARFVALIPGEDYRLIEEPLPLPTKLDRKRAIWRDLEERRAALEAKECRTEIENKMLAALPERIEKAKAAWGIQANLGDTQQDRQRHEIDVWRAGDGREEYNASRRTVRQEANADLSQLSPEEKQDRAAEQRYISNTRARLEKQGLPESEIEARIHAGLEKRRSRAA</sequence>
<dbReference type="AlphaFoldDB" id="A0A832PP17"/>
<organism evidence="2 3">
    <name type="scientific">Paracoccus solventivorans</name>
    <dbReference type="NCBI Taxonomy" id="53463"/>
    <lineage>
        <taxon>Bacteria</taxon>
        <taxon>Pseudomonadati</taxon>
        <taxon>Pseudomonadota</taxon>
        <taxon>Alphaproteobacteria</taxon>
        <taxon>Rhodobacterales</taxon>
        <taxon>Paracoccaceae</taxon>
        <taxon>Paracoccus</taxon>
    </lineage>
</organism>
<dbReference type="EMBL" id="DULP01000142">
    <property type="protein sequence ID" value="HHW34330.1"/>
    <property type="molecule type" value="Genomic_DNA"/>
</dbReference>
<proteinExistence type="predicted"/>
<feature type="region of interest" description="Disordered" evidence="1">
    <location>
        <begin position="225"/>
        <end position="282"/>
    </location>
</feature>
<gene>
    <name evidence="2" type="ORF">GXX24_09370</name>
</gene>